<organism evidence="2">
    <name type="scientific">Sesamum radiatum</name>
    <name type="common">Black benniseed</name>
    <dbReference type="NCBI Taxonomy" id="300843"/>
    <lineage>
        <taxon>Eukaryota</taxon>
        <taxon>Viridiplantae</taxon>
        <taxon>Streptophyta</taxon>
        <taxon>Embryophyta</taxon>
        <taxon>Tracheophyta</taxon>
        <taxon>Spermatophyta</taxon>
        <taxon>Magnoliopsida</taxon>
        <taxon>eudicotyledons</taxon>
        <taxon>Gunneridae</taxon>
        <taxon>Pentapetalae</taxon>
        <taxon>asterids</taxon>
        <taxon>lamiids</taxon>
        <taxon>Lamiales</taxon>
        <taxon>Pedaliaceae</taxon>
        <taxon>Sesamum</taxon>
    </lineage>
</organism>
<name>A0AAW2TXS1_SESRA</name>
<sequence length="67" mass="6810">MAPNIAGDNSSVKVSEEVLRLGGSALEPKTLRGGGTGSTGDPPPAEVRDVLVATCKAWVLLGVSMVF</sequence>
<reference evidence="2" key="2">
    <citation type="journal article" date="2024" name="Plant">
        <title>Genomic evolution and insights into agronomic trait innovations of Sesamum species.</title>
        <authorList>
            <person name="Miao H."/>
            <person name="Wang L."/>
            <person name="Qu L."/>
            <person name="Liu H."/>
            <person name="Sun Y."/>
            <person name="Le M."/>
            <person name="Wang Q."/>
            <person name="Wei S."/>
            <person name="Zheng Y."/>
            <person name="Lin W."/>
            <person name="Duan Y."/>
            <person name="Cao H."/>
            <person name="Xiong S."/>
            <person name="Wang X."/>
            <person name="Wei L."/>
            <person name="Li C."/>
            <person name="Ma Q."/>
            <person name="Ju M."/>
            <person name="Zhao R."/>
            <person name="Li G."/>
            <person name="Mu C."/>
            <person name="Tian Q."/>
            <person name="Mei H."/>
            <person name="Zhang T."/>
            <person name="Gao T."/>
            <person name="Zhang H."/>
        </authorList>
    </citation>
    <scope>NUCLEOTIDE SEQUENCE</scope>
    <source>
        <strain evidence="2">G02</strain>
    </source>
</reference>
<evidence type="ECO:0000256" key="1">
    <source>
        <dbReference type="SAM" id="MobiDB-lite"/>
    </source>
</evidence>
<proteinExistence type="predicted"/>
<protein>
    <submittedName>
        <fullName evidence="2">Uncharacterized protein</fullName>
    </submittedName>
</protein>
<feature type="region of interest" description="Disordered" evidence="1">
    <location>
        <begin position="23"/>
        <end position="45"/>
    </location>
</feature>
<accession>A0AAW2TXS1</accession>
<dbReference type="AlphaFoldDB" id="A0AAW2TXS1"/>
<dbReference type="EMBL" id="JACGWJ010000007">
    <property type="protein sequence ID" value="KAL0409806.1"/>
    <property type="molecule type" value="Genomic_DNA"/>
</dbReference>
<reference evidence="2" key="1">
    <citation type="submission" date="2020-06" db="EMBL/GenBank/DDBJ databases">
        <authorList>
            <person name="Li T."/>
            <person name="Hu X."/>
            <person name="Zhang T."/>
            <person name="Song X."/>
            <person name="Zhang H."/>
            <person name="Dai N."/>
            <person name="Sheng W."/>
            <person name="Hou X."/>
            <person name="Wei L."/>
        </authorList>
    </citation>
    <scope>NUCLEOTIDE SEQUENCE</scope>
    <source>
        <strain evidence="2">G02</strain>
        <tissue evidence="2">Leaf</tissue>
    </source>
</reference>
<gene>
    <name evidence="2" type="ORF">Sradi_1915000</name>
</gene>
<evidence type="ECO:0000313" key="2">
    <source>
        <dbReference type="EMBL" id="KAL0409806.1"/>
    </source>
</evidence>
<comment type="caution">
    <text evidence="2">The sequence shown here is derived from an EMBL/GenBank/DDBJ whole genome shotgun (WGS) entry which is preliminary data.</text>
</comment>